<gene>
    <name evidence="1" type="ORF">HNR68_001582</name>
</gene>
<comment type="caution">
    <text evidence="1">The sequence shown here is derived from an EMBL/GenBank/DDBJ whole genome shotgun (WGS) entry which is preliminary data.</text>
</comment>
<reference evidence="1 2" key="1">
    <citation type="submission" date="2020-07" db="EMBL/GenBank/DDBJ databases">
        <title>Sequencing the genomes of 1000 actinobacteria strains.</title>
        <authorList>
            <person name="Klenk H.-P."/>
        </authorList>
    </citation>
    <scope>NUCLEOTIDE SEQUENCE [LARGE SCALE GENOMIC DNA]</scope>
    <source>
        <strain evidence="1 2">DSM 44065</strain>
    </source>
</reference>
<proteinExistence type="predicted"/>
<dbReference type="Proteomes" id="UP000587002">
    <property type="component" value="Unassembled WGS sequence"/>
</dbReference>
<evidence type="ECO:0000313" key="1">
    <source>
        <dbReference type="EMBL" id="NYI82952.1"/>
    </source>
</evidence>
<dbReference type="EMBL" id="JACCFJ010000001">
    <property type="protein sequence ID" value="NYI82952.1"/>
    <property type="molecule type" value="Genomic_DNA"/>
</dbReference>
<evidence type="ECO:0000313" key="2">
    <source>
        <dbReference type="Proteomes" id="UP000587002"/>
    </source>
</evidence>
<dbReference type="RefSeq" id="WP_179716365.1">
    <property type="nucleotide sequence ID" value="NZ_BAABFH010000001.1"/>
</dbReference>
<dbReference type="AlphaFoldDB" id="A0A853AEK9"/>
<name>A0A853AEK9_9PSEU</name>
<keyword evidence="2" id="KW-1185">Reference proteome</keyword>
<sequence length="119" mass="12390">MATFVVARGHVDARDTGVGVSSSPLLTTQSFPVLPVGSVDRLRVRGGGQAAPSVGVRGGFRWLAALPAFGVLAGGRAVVDVGVVAAREDVGGDRGWLTDIVRRSSVAEQYRIRSIFFPG</sequence>
<organism evidence="1 2">
    <name type="scientific">Saccharopolyspora hordei</name>
    <dbReference type="NCBI Taxonomy" id="1838"/>
    <lineage>
        <taxon>Bacteria</taxon>
        <taxon>Bacillati</taxon>
        <taxon>Actinomycetota</taxon>
        <taxon>Actinomycetes</taxon>
        <taxon>Pseudonocardiales</taxon>
        <taxon>Pseudonocardiaceae</taxon>
        <taxon>Saccharopolyspora</taxon>
    </lineage>
</organism>
<protein>
    <submittedName>
        <fullName evidence="1">Uncharacterized protein</fullName>
    </submittedName>
</protein>
<accession>A0A853AEK9</accession>